<dbReference type="InterPro" id="IPR035986">
    <property type="entry name" value="PKD_dom_sf"/>
</dbReference>
<keyword evidence="5" id="KW-0378">Hydrolase</keyword>
<dbReference type="InterPro" id="IPR024079">
    <property type="entry name" value="MetalloPept_cat_dom_sf"/>
</dbReference>
<dbReference type="NCBIfam" id="TIGR04183">
    <property type="entry name" value="Por_Secre_tail"/>
    <property type="match status" value="1"/>
</dbReference>
<comment type="similarity">
    <text evidence="1">Belongs to the peptidase M43B family.</text>
</comment>
<dbReference type="Proteomes" id="UP000030111">
    <property type="component" value="Unassembled WGS sequence"/>
</dbReference>
<evidence type="ECO:0000256" key="5">
    <source>
        <dbReference type="ARBA" id="ARBA00022801"/>
    </source>
</evidence>
<evidence type="ECO:0000256" key="2">
    <source>
        <dbReference type="ARBA" id="ARBA00022670"/>
    </source>
</evidence>
<dbReference type="Pfam" id="PF20009">
    <property type="entry name" value="GEVED"/>
    <property type="match status" value="1"/>
</dbReference>
<keyword evidence="8" id="KW-1015">Disulfide bond</keyword>
<evidence type="ECO:0000256" key="6">
    <source>
        <dbReference type="ARBA" id="ARBA00022833"/>
    </source>
</evidence>
<sequence>MAAQAQQKHQCGTDGLHDHKMATDAVYAKRMHDFDARYTGGNIKKGPQTAGTYVIPVVVHVMHKGEALGVGTNITDEEIRNQIKAVNERFRKAAGSVGDGNGADTGFEFALAVRDPQGNCTNGITRTDMTNVALYMNNGVQYDTNGSGITDGALKALDYWDSNRYYNIWIVSEFDNGMSAFSGYAYYASAHGLSYDGAVILSDYFANSESITTTHELGHAFNLYHTFEGDAAGTACPTVINGCGTGLGDCCLDTAPHIRNTDCTTTGTNSCDPTNTDLSFKHNYMTYSVAYNCQNMFSNDQKNRAIDAATLIRGSLLAANGNMSLVPPALTSATFTISTSIVCLGNSVNLMDASSCIPKNYLAESAWAGINFTWTITNGTGMYVFNTQNVNFTPPVAGTYSINLAITMGNATFTTTMANAITVLSNAESVQACIPDPGQVGNFGYSVNNVVFNNINNETPLSIGGYENFKCSSATSVYTGSTYPLSVSIKSGNSYTENYRAYIDYNNNGSFEAGEMVASGSVPNLTAQTFTTDVTIPANAVQGSLLTMRVIGEAIDLTDAEVACTAEFYVADIEDYGIYIMVPLGTTEFSAKTITMAPNPANSLVTLSAQSEIESVTLYNMLGQVVLTKTVNATQSDLDVSGLSAGTYVVHASAQGKTAVLKLVKQ</sequence>
<evidence type="ECO:0000259" key="9">
    <source>
        <dbReference type="Pfam" id="PF05572"/>
    </source>
</evidence>
<dbReference type="AlphaFoldDB" id="A0A0A2MU81"/>
<dbReference type="GO" id="GO:0006508">
    <property type="term" value="P:proteolysis"/>
    <property type="evidence" value="ECO:0007669"/>
    <property type="project" value="UniProtKB-KW"/>
</dbReference>
<dbReference type="Pfam" id="PF05572">
    <property type="entry name" value="Peptidase_M43"/>
    <property type="match status" value="1"/>
</dbReference>
<feature type="domain" description="GEVED" evidence="11">
    <location>
        <begin position="499"/>
        <end position="578"/>
    </location>
</feature>
<dbReference type="EMBL" id="JRLY01000015">
    <property type="protein sequence ID" value="KGO91780.1"/>
    <property type="molecule type" value="Genomic_DNA"/>
</dbReference>
<evidence type="ECO:0000313" key="12">
    <source>
        <dbReference type="EMBL" id="KGO91780.1"/>
    </source>
</evidence>
<dbReference type="PANTHER" id="PTHR47466:SF1">
    <property type="entry name" value="METALLOPROTEASE MEP1 (AFU_ORTHOLOGUE AFUA_1G07730)-RELATED"/>
    <property type="match status" value="1"/>
</dbReference>
<evidence type="ECO:0000256" key="3">
    <source>
        <dbReference type="ARBA" id="ARBA00022723"/>
    </source>
</evidence>
<dbReference type="InterPro" id="IPR008754">
    <property type="entry name" value="Peptidase_M43"/>
</dbReference>
<proteinExistence type="inferred from homology"/>
<dbReference type="InterPro" id="IPR045474">
    <property type="entry name" value="GEVED"/>
</dbReference>
<dbReference type="PANTHER" id="PTHR47466">
    <property type="match status" value="1"/>
</dbReference>
<dbReference type="eggNOG" id="COG3291">
    <property type="taxonomic scope" value="Bacteria"/>
</dbReference>
<dbReference type="InterPro" id="IPR026444">
    <property type="entry name" value="Secre_tail"/>
</dbReference>
<evidence type="ECO:0000256" key="4">
    <source>
        <dbReference type="ARBA" id="ARBA00022729"/>
    </source>
</evidence>
<feature type="domain" description="Peptidase M43 pregnancy-associated plasma-A" evidence="9">
    <location>
        <begin position="158"/>
        <end position="305"/>
    </location>
</feature>
<dbReference type="Gene3D" id="2.60.40.10">
    <property type="entry name" value="Immunoglobulins"/>
    <property type="match status" value="1"/>
</dbReference>
<name>A0A0A2MU81_9FLAO</name>
<evidence type="ECO:0000256" key="7">
    <source>
        <dbReference type="ARBA" id="ARBA00023049"/>
    </source>
</evidence>
<keyword evidence="4" id="KW-0732">Signal</keyword>
<reference evidence="12 13" key="1">
    <citation type="submission" date="2013-09" db="EMBL/GenBank/DDBJ databases">
        <authorList>
            <person name="Zeng Z."/>
            <person name="Chen C."/>
        </authorList>
    </citation>
    <scope>NUCLEOTIDE SEQUENCE [LARGE SCALE GENOMIC DNA]</scope>
    <source>
        <strain evidence="12 13">WB 4.1-42</strain>
    </source>
</reference>
<comment type="caution">
    <text evidence="12">The sequence shown here is derived from an EMBL/GenBank/DDBJ whole genome shotgun (WGS) entry which is preliminary data.</text>
</comment>
<dbReference type="GO" id="GO:0008237">
    <property type="term" value="F:metallopeptidase activity"/>
    <property type="evidence" value="ECO:0007669"/>
    <property type="project" value="UniProtKB-KW"/>
</dbReference>
<keyword evidence="3" id="KW-0479">Metal-binding</keyword>
<keyword evidence="7" id="KW-0482">Metalloprotease</keyword>
<keyword evidence="2" id="KW-0645">Protease</keyword>
<dbReference type="STRING" id="1121898.GCA_000422725_03719"/>
<keyword evidence="13" id="KW-1185">Reference proteome</keyword>
<evidence type="ECO:0000313" key="13">
    <source>
        <dbReference type="Proteomes" id="UP000030111"/>
    </source>
</evidence>
<evidence type="ECO:0000256" key="8">
    <source>
        <dbReference type="ARBA" id="ARBA00023157"/>
    </source>
</evidence>
<evidence type="ECO:0000259" key="10">
    <source>
        <dbReference type="Pfam" id="PF18962"/>
    </source>
</evidence>
<organism evidence="12 13">
    <name type="scientific">Flavobacterium subsaxonicum WB 4.1-42 = DSM 21790</name>
    <dbReference type="NCBI Taxonomy" id="1121898"/>
    <lineage>
        <taxon>Bacteria</taxon>
        <taxon>Pseudomonadati</taxon>
        <taxon>Bacteroidota</taxon>
        <taxon>Flavobacteriia</taxon>
        <taxon>Flavobacteriales</taxon>
        <taxon>Flavobacteriaceae</taxon>
        <taxon>Flavobacterium</taxon>
    </lineage>
</organism>
<evidence type="ECO:0000256" key="1">
    <source>
        <dbReference type="ARBA" id="ARBA00008721"/>
    </source>
</evidence>
<protein>
    <recommendedName>
        <fullName evidence="14">Peptidase M43 pregnancy-associated plasma-A domain-containing protein</fullName>
    </recommendedName>
</protein>
<accession>A0A0A2MU81</accession>
<dbReference type="Pfam" id="PF18962">
    <property type="entry name" value="Por_Secre_tail"/>
    <property type="match status" value="1"/>
</dbReference>
<dbReference type="SUPFAM" id="SSF49299">
    <property type="entry name" value="PKD domain"/>
    <property type="match status" value="1"/>
</dbReference>
<dbReference type="Gene3D" id="3.40.390.10">
    <property type="entry name" value="Collagenase (Catalytic Domain)"/>
    <property type="match status" value="1"/>
</dbReference>
<dbReference type="InterPro" id="IPR013783">
    <property type="entry name" value="Ig-like_fold"/>
</dbReference>
<keyword evidence="6" id="KW-0862">Zinc</keyword>
<feature type="domain" description="Secretion system C-terminal sorting" evidence="10">
    <location>
        <begin position="598"/>
        <end position="663"/>
    </location>
</feature>
<dbReference type="SUPFAM" id="SSF55486">
    <property type="entry name" value="Metalloproteases ('zincins'), catalytic domain"/>
    <property type="match status" value="1"/>
</dbReference>
<gene>
    <name evidence="12" type="ORF">Q766_16205</name>
</gene>
<dbReference type="GO" id="GO:0046872">
    <property type="term" value="F:metal ion binding"/>
    <property type="evidence" value="ECO:0007669"/>
    <property type="project" value="UniProtKB-KW"/>
</dbReference>
<evidence type="ECO:0000259" key="11">
    <source>
        <dbReference type="Pfam" id="PF20009"/>
    </source>
</evidence>
<evidence type="ECO:0008006" key="14">
    <source>
        <dbReference type="Google" id="ProtNLM"/>
    </source>
</evidence>